<feature type="binding site" evidence="13">
    <location>
        <position position="570"/>
    </location>
    <ligand>
        <name>ATP</name>
        <dbReference type="ChEBI" id="CHEBI:30616"/>
    </ligand>
</feature>
<reference evidence="18 19" key="1">
    <citation type="submission" date="2016-11" db="EMBL/GenBank/DDBJ databases">
        <title>The macronuclear genome of Stentor coeruleus: a giant cell with tiny introns.</title>
        <authorList>
            <person name="Slabodnick M."/>
            <person name="Ruby J.G."/>
            <person name="Reiff S.B."/>
            <person name="Swart E.C."/>
            <person name="Gosai S."/>
            <person name="Prabakaran S."/>
            <person name="Witkowska E."/>
            <person name="Larue G.E."/>
            <person name="Fisher S."/>
            <person name="Freeman R.M."/>
            <person name="Gunawardena J."/>
            <person name="Chu W."/>
            <person name="Stover N.A."/>
            <person name="Gregory B.D."/>
            <person name="Nowacki M."/>
            <person name="Derisi J."/>
            <person name="Roy S.W."/>
            <person name="Marshall W.F."/>
            <person name="Sood P."/>
        </authorList>
    </citation>
    <scope>NUCLEOTIDE SEQUENCE [LARGE SCALE GENOMIC DNA]</scope>
    <source>
        <strain evidence="18">WM001</strain>
    </source>
</reference>
<evidence type="ECO:0000256" key="1">
    <source>
        <dbReference type="ARBA" id="ARBA00004141"/>
    </source>
</evidence>
<dbReference type="InterPro" id="IPR032631">
    <property type="entry name" value="P-type_ATPase_N"/>
</dbReference>
<keyword evidence="7 14" id="KW-0460">Magnesium</keyword>
<dbReference type="InterPro" id="IPR001757">
    <property type="entry name" value="P_typ_ATPase"/>
</dbReference>
<feature type="binding site" evidence="14">
    <location>
        <position position="395"/>
    </location>
    <ligand>
        <name>Mg(2+)</name>
        <dbReference type="ChEBI" id="CHEBI:18420"/>
    </ligand>
</feature>
<feature type="domain" description="P-type ATPase C-terminal" evidence="17">
    <location>
        <begin position="790"/>
        <end position="1037"/>
    </location>
</feature>
<evidence type="ECO:0000256" key="8">
    <source>
        <dbReference type="ARBA" id="ARBA00022967"/>
    </source>
</evidence>
<feature type="transmembrane region" description="Helical" evidence="15">
    <location>
        <begin position="903"/>
        <end position="925"/>
    </location>
</feature>
<dbReference type="SFLD" id="SFLDG00002">
    <property type="entry name" value="C1.7:_P-type_atpase_like"/>
    <property type="match status" value="1"/>
</dbReference>
<feature type="binding site" evidence="13">
    <location>
        <position position="539"/>
    </location>
    <ligand>
        <name>ATP</name>
        <dbReference type="ChEBI" id="CHEBI:30616"/>
    </ligand>
</feature>
<evidence type="ECO:0000256" key="4">
    <source>
        <dbReference type="ARBA" id="ARBA00022723"/>
    </source>
</evidence>
<evidence type="ECO:0000256" key="13">
    <source>
        <dbReference type="PIRSR" id="PIRSR606539-2"/>
    </source>
</evidence>
<feature type="binding site" evidence="13">
    <location>
        <position position="653"/>
    </location>
    <ligand>
        <name>ATP</name>
        <dbReference type="ChEBI" id="CHEBI:30616"/>
    </ligand>
</feature>
<dbReference type="InterPro" id="IPR006539">
    <property type="entry name" value="P-type_ATPase_IV"/>
</dbReference>
<dbReference type="Pfam" id="PF16209">
    <property type="entry name" value="PhoLip_ATPase_N"/>
    <property type="match status" value="1"/>
</dbReference>
<dbReference type="SFLD" id="SFLDF00027">
    <property type="entry name" value="p-type_atpase"/>
    <property type="match status" value="1"/>
</dbReference>
<dbReference type="Proteomes" id="UP000187209">
    <property type="component" value="Unassembled WGS sequence"/>
</dbReference>
<feature type="binding site" evidence="13">
    <location>
        <position position="395"/>
    </location>
    <ligand>
        <name>ATP</name>
        <dbReference type="ChEBI" id="CHEBI:30616"/>
    </ligand>
</feature>
<comment type="similarity">
    <text evidence="2 15">Belongs to the cation transport ATPase (P-type) (TC 3.A.3) family. Type IV subfamily.</text>
</comment>
<evidence type="ECO:0000256" key="9">
    <source>
        <dbReference type="ARBA" id="ARBA00022989"/>
    </source>
</evidence>
<dbReference type="SUPFAM" id="SSF81660">
    <property type="entry name" value="Metal cation-transporting ATPase, ATP-binding domain N"/>
    <property type="match status" value="1"/>
</dbReference>
<feature type="transmembrane region" description="Helical" evidence="15">
    <location>
        <begin position="62"/>
        <end position="78"/>
    </location>
</feature>
<accession>A0A1R2BQL5</accession>
<evidence type="ECO:0000256" key="14">
    <source>
        <dbReference type="PIRSR" id="PIRSR606539-3"/>
    </source>
</evidence>
<organism evidence="18 19">
    <name type="scientific">Stentor coeruleus</name>
    <dbReference type="NCBI Taxonomy" id="5963"/>
    <lineage>
        <taxon>Eukaryota</taxon>
        <taxon>Sar</taxon>
        <taxon>Alveolata</taxon>
        <taxon>Ciliophora</taxon>
        <taxon>Postciliodesmatophora</taxon>
        <taxon>Heterotrichea</taxon>
        <taxon>Heterotrichida</taxon>
        <taxon>Stentoridae</taxon>
        <taxon>Stentor</taxon>
    </lineage>
</organism>
<dbReference type="PRINTS" id="PR00119">
    <property type="entry name" value="CATATPASE"/>
</dbReference>
<dbReference type="SUPFAM" id="SSF56784">
    <property type="entry name" value="HAD-like"/>
    <property type="match status" value="1"/>
</dbReference>
<dbReference type="Gene3D" id="3.40.1110.10">
    <property type="entry name" value="Calcium-transporting ATPase, cytoplasmic domain N"/>
    <property type="match status" value="1"/>
</dbReference>
<sequence>MDAHSKRMIYFENSEDQVKSHRTIQLPNILSKPHFCSNKIKTSRYNFLTWAPKSLIYQFKRINNVYFLIISILCLFKFSPKNPWSLIGTFALVLLFTMFKEGYEDIARHRQDREVNRTKYLKLDRNVCNFVTEYSENIKVGDILQILGNESVPADILIAQSSDTKGVAFVNTMNLDGETNLKEKIAVPTLKPLSLLEISESETIITCDLPSSDLVKWTGTLNLKSKLSPLSLKNLLLRGCILKNTDYIIGIVIYTGKESKIVMNSKKPPFKISSIQKKMNLILYTIFFLQLCICITFAGIGQGWVEQDRKNHTYLDLSEGSLGGDLILRIFTFWIAYSHLIPISLYVTVEIVKLFLSWLIENDLEMYYEKNDKHAIARASDLVEELGQVGFIFTDKTGTLTSNEMEFKKIWVDGQVFGNLAQKITEDQEFIEALDKENKGFHEVNKCLEIMTVCNSVFPIEHAGKKEYYAASPDELALVIAAEGLKMELMEKTDEKVVVKRDGVVENWTLIAEIPFTSDRKRMSVVIRNPEGKVYVFSKGADTVMIEMISRGNMKSAQMSLKDFAREGLRTLVLAYRELDNLELALWQEEYTKISTLTCENRDEIILKHGELIEKDMTLSAITAVEDKLQDGVGETIKMLIGAGIKLWVLTGDKEETAIEIAHSCDLFSPTMNIYEIFANTSSEVQSILKNLDQSIIPEDSGFVINGISLSYVLHNEELRKTFMKIAIKGKCCVCCRVSPGQKMEIVRAGKLATKTITLAIGDGANDVSMIQEAHIGIGIAGKEGSQATQAAEFSLSQFSHLKHLLLHHGRLAYKRLSLFILYYFYKNFTSCFTELWFAPFNAFSGQIFFLDWFPQLYNTFWTSWPCLTICSLEQDLSRERVFQYPHMYGAGQKSYYFNIKRFWLWVFSAIYHSVVCFYLPFFGMSKGVDSSGHEKWLWWISMVSFIMLIHIVNLKIIIESTFWNKYSVWAIVIGVVLFYVFAVCMNTWAIAKVFQPEMPGLFFEVLSNGKAWILVLLGPIFAVLPDFLIGCAMKVFALNPVMKMIMIEKIYDGDLSIIITENKQ</sequence>
<dbReference type="InterPro" id="IPR023214">
    <property type="entry name" value="HAD_sf"/>
</dbReference>
<keyword evidence="8 15" id="KW-1278">Translocase</keyword>
<gene>
    <name evidence="18" type="ORF">SteCoe_21196</name>
</gene>
<evidence type="ECO:0000256" key="10">
    <source>
        <dbReference type="ARBA" id="ARBA00023136"/>
    </source>
</evidence>
<feature type="transmembrane region" description="Helical" evidence="15">
    <location>
        <begin position="937"/>
        <end position="955"/>
    </location>
</feature>
<evidence type="ECO:0000256" key="2">
    <source>
        <dbReference type="ARBA" id="ARBA00008109"/>
    </source>
</evidence>
<dbReference type="NCBIfam" id="TIGR01494">
    <property type="entry name" value="ATPase_P-type"/>
    <property type="match status" value="1"/>
</dbReference>
<dbReference type="AlphaFoldDB" id="A0A1R2BQL5"/>
<dbReference type="InterPro" id="IPR018303">
    <property type="entry name" value="ATPase_P-typ_P_site"/>
</dbReference>
<keyword evidence="19" id="KW-1185">Reference proteome</keyword>
<dbReference type="Gene3D" id="3.40.50.1000">
    <property type="entry name" value="HAD superfamily/HAD-like"/>
    <property type="match status" value="1"/>
</dbReference>
<feature type="transmembrane region" description="Helical" evidence="15">
    <location>
        <begin position="1012"/>
        <end position="1038"/>
    </location>
</feature>
<keyword evidence="6 13" id="KW-0067">ATP-binding</keyword>
<evidence type="ECO:0000256" key="7">
    <source>
        <dbReference type="ARBA" id="ARBA00022842"/>
    </source>
</evidence>
<dbReference type="InterPro" id="IPR023298">
    <property type="entry name" value="ATPase_P-typ_TM_dom_sf"/>
</dbReference>
<dbReference type="EC" id="7.6.2.1" evidence="15"/>
<dbReference type="Gene3D" id="2.70.150.10">
    <property type="entry name" value="Calcium-transporting ATPase, cytoplasmic transduction domain A"/>
    <property type="match status" value="1"/>
</dbReference>
<evidence type="ECO:0000256" key="3">
    <source>
        <dbReference type="ARBA" id="ARBA00022692"/>
    </source>
</evidence>
<feature type="binding site" evidence="13">
    <location>
        <position position="396"/>
    </location>
    <ligand>
        <name>ATP</name>
        <dbReference type="ChEBI" id="CHEBI:30616"/>
    </ligand>
</feature>
<feature type="domain" description="P-type ATPase N-terminal" evidence="16">
    <location>
        <begin position="32"/>
        <end position="86"/>
    </location>
</feature>
<evidence type="ECO:0000259" key="16">
    <source>
        <dbReference type="Pfam" id="PF16209"/>
    </source>
</evidence>
<keyword evidence="10 15" id="KW-0472">Membrane</keyword>
<comment type="cofactor">
    <cofactor evidence="14">
        <name>Mg(2+)</name>
        <dbReference type="ChEBI" id="CHEBI:18420"/>
    </cofactor>
</comment>
<evidence type="ECO:0000256" key="5">
    <source>
        <dbReference type="ARBA" id="ARBA00022741"/>
    </source>
</evidence>
<feature type="binding site" evidence="13">
    <location>
        <position position="766"/>
    </location>
    <ligand>
        <name>ATP</name>
        <dbReference type="ChEBI" id="CHEBI:30616"/>
    </ligand>
</feature>
<feature type="binding site" evidence="13">
    <location>
        <position position="397"/>
    </location>
    <ligand>
        <name>ATP</name>
        <dbReference type="ChEBI" id="CHEBI:30616"/>
    </ligand>
</feature>
<dbReference type="NCBIfam" id="TIGR01652">
    <property type="entry name" value="ATPase-Plipid"/>
    <property type="match status" value="1"/>
</dbReference>
<protein>
    <recommendedName>
        <fullName evidence="15">Phospholipid-transporting ATPase</fullName>
        <ecNumber evidence="15">7.6.2.1</ecNumber>
    </recommendedName>
</protein>
<feature type="binding site" evidence="13">
    <location>
        <position position="737"/>
    </location>
    <ligand>
        <name>ATP</name>
        <dbReference type="ChEBI" id="CHEBI:30616"/>
    </ligand>
</feature>
<feature type="binding site" evidence="13">
    <location>
        <position position="652"/>
    </location>
    <ligand>
        <name>ATP</name>
        <dbReference type="ChEBI" id="CHEBI:30616"/>
    </ligand>
</feature>
<comment type="caution">
    <text evidence="18">The sequence shown here is derived from an EMBL/GenBank/DDBJ whole genome shotgun (WGS) entry which is preliminary data.</text>
</comment>
<feature type="binding site" evidence="14">
    <location>
        <position position="397"/>
    </location>
    <ligand>
        <name>Mg(2+)</name>
        <dbReference type="ChEBI" id="CHEBI:18420"/>
    </ligand>
</feature>
<feature type="binding site" evidence="13">
    <location>
        <position position="516"/>
    </location>
    <ligand>
        <name>ATP</name>
        <dbReference type="ChEBI" id="CHEBI:30616"/>
    </ligand>
</feature>
<evidence type="ECO:0000256" key="6">
    <source>
        <dbReference type="ARBA" id="ARBA00022840"/>
    </source>
</evidence>
<dbReference type="EMBL" id="MPUH01000498">
    <property type="protein sequence ID" value="OMJ78885.1"/>
    <property type="molecule type" value="Genomic_DNA"/>
</dbReference>
<evidence type="ECO:0000313" key="19">
    <source>
        <dbReference type="Proteomes" id="UP000187209"/>
    </source>
</evidence>
<dbReference type="InterPro" id="IPR023299">
    <property type="entry name" value="ATPase_P-typ_cyto_dom_N"/>
</dbReference>
<dbReference type="Pfam" id="PF13246">
    <property type="entry name" value="Cation_ATPase"/>
    <property type="match status" value="1"/>
</dbReference>
<feature type="active site" description="4-aspartylphosphate intermediate" evidence="12">
    <location>
        <position position="395"/>
    </location>
</feature>
<keyword evidence="9 15" id="KW-1133">Transmembrane helix</keyword>
<dbReference type="SUPFAM" id="SSF81653">
    <property type="entry name" value="Calcium ATPase, transduction domain A"/>
    <property type="match status" value="1"/>
</dbReference>
<evidence type="ECO:0000256" key="12">
    <source>
        <dbReference type="PIRSR" id="PIRSR606539-1"/>
    </source>
</evidence>
<feature type="transmembrane region" description="Helical" evidence="15">
    <location>
        <begin position="326"/>
        <end position="349"/>
    </location>
</feature>
<dbReference type="GO" id="GO:0016887">
    <property type="term" value="F:ATP hydrolysis activity"/>
    <property type="evidence" value="ECO:0007669"/>
    <property type="project" value="InterPro"/>
</dbReference>
<name>A0A1R2BQL5_9CILI</name>
<feature type="binding site" evidence="13">
    <location>
        <position position="743"/>
    </location>
    <ligand>
        <name>ATP</name>
        <dbReference type="ChEBI" id="CHEBI:30616"/>
    </ligand>
</feature>
<dbReference type="PANTHER" id="PTHR24092">
    <property type="entry name" value="PROBABLE PHOSPHOLIPID-TRANSPORTING ATPASE"/>
    <property type="match status" value="1"/>
</dbReference>
<keyword evidence="5 13" id="KW-0547">Nucleotide-binding</keyword>
<feature type="binding site" evidence="13">
    <location>
        <position position="767"/>
    </location>
    <ligand>
        <name>ATP</name>
        <dbReference type="ChEBI" id="CHEBI:30616"/>
    </ligand>
</feature>
<dbReference type="InterPro" id="IPR032630">
    <property type="entry name" value="P_typ_ATPase_c"/>
</dbReference>
<evidence type="ECO:0000259" key="17">
    <source>
        <dbReference type="Pfam" id="PF16212"/>
    </source>
</evidence>
<feature type="binding site" evidence="13">
    <location>
        <position position="475"/>
    </location>
    <ligand>
        <name>ATP</name>
        <dbReference type="ChEBI" id="CHEBI:30616"/>
    </ligand>
</feature>
<dbReference type="FunFam" id="3.40.50.1000:FF:000014">
    <property type="entry name" value="Phospholipid-transporting ATPase"/>
    <property type="match status" value="1"/>
</dbReference>
<dbReference type="SFLD" id="SFLDS00003">
    <property type="entry name" value="Haloacid_Dehalogenase"/>
    <property type="match status" value="1"/>
</dbReference>
<comment type="catalytic activity">
    <reaction evidence="11 15">
        <text>ATP + H2O + phospholipidSide 1 = ADP + phosphate + phospholipidSide 2.</text>
        <dbReference type="EC" id="7.6.2.1"/>
    </reaction>
</comment>
<keyword evidence="3 15" id="KW-0812">Transmembrane</keyword>
<dbReference type="Pfam" id="PF16212">
    <property type="entry name" value="PhoLip_ATPase_C"/>
    <property type="match status" value="1"/>
</dbReference>
<dbReference type="OrthoDB" id="377733at2759"/>
<keyword evidence="4 14" id="KW-0479">Metal-binding</keyword>
<evidence type="ECO:0000313" key="18">
    <source>
        <dbReference type="EMBL" id="OMJ78885.1"/>
    </source>
</evidence>
<feature type="binding site" evidence="13">
    <location>
        <position position="651"/>
    </location>
    <ligand>
        <name>ATP</name>
        <dbReference type="ChEBI" id="CHEBI:30616"/>
    </ligand>
</feature>
<dbReference type="SUPFAM" id="SSF81665">
    <property type="entry name" value="Calcium ATPase, transmembrane domain M"/>
    <property type="match status" value="1"/>
</dbReference>
<proteinExistence type="inferred from homology"/>
<feature type="transmembrane region" description="Helical" evidence="15">
    <location>
        <begin position="84"/>
        <end position="103"/>
    </location>
</feature>
<dbReference type="InterPro" id="IPR008250">
    <property type="entry name" value="ATPase_P-typ_transduc_dom_A_sf"/>
</dbReference>
<feature type="binding site" evidence="14">
    <location>
        <position position="767"/>
    </location>
    <ligand>
        <name>Mg(2+)</name>
        <dbReference type="ChEBI" id="CHEBI:18420"/>
    </ligand>
</feature>
<evidence type="ECO:0000256" key="11">
    <source>
        <dbReference type="ARBA" id="ARBA00034036"/>
    </source>
</evidence>
<dbReference type="GO" id="GO:0005524">
    <property type="term" value="F:ATP binding"/>
    <property type="evidence" value="ECO:0007669"/>
    <property type="project" value="UniProtKB-UniRule"/>
</dbReference>
<dbReference type="GO" id="GO:0005886">
    <property type="term" value="C:plasma membrane"/>
    <property type="evidence" value="ECO:0007669"/>
    <property type="project" value="TreeGrafter"/>
</dbReference>
<dbReference type="GO" id="GO:0140326">
    <property type="term" value="F:ATPase-coupled intramembrane lipid transporter activity"/>
    <property type="evidence" value="ECO:0007669"/>
    <property type="project" value="UniProtKB-EC"/>
</dbReference>
<dbReference type="InterPro" id="IPR044492">
    <property type="entry name" value="P_typ_ATPase_HD_dom"/>
</dbReference>
<dbReference type="GO" id="GO:0000287">
    <property type="term" value="F:magnesium ion binding"/>
    <property type="evidence" value="ECO:0007669"/>
    <property type="project" value="UniProtKB-UniRule"/>
</dbReference>
<evidence type="ECO:0000256" key="15">
    <source>
        <dbReference type="RuleBase" id="RU362033"/>
    </source>
</evidence>
<dbReference type="PROSITE" id="PS00154">
    <property type="entry name" value="ATPASE_E1_E2"/>
    <property type="match status" value="1"/>
</dbReference>
<comment type="subcellular location">
    <subcellularLocation>
        <location evidence="1 15">Membrane</location>
        <topology evidence="1 15">Multi-pass membrane protein</topology>
    </subcellularLocation>
</comment>
<feature type="binding site" evidence="14">
    <location>
        <position position="763"/>
    </location>
    <ligand>
        <name>Mg(2+)</name>
        <dbReference type="ChEBI" id="CHEBI:18420"/>
    </ligand>
</feature>
<dbReference type="InterPro" id="IPR036412">
    <property type="entry name" value="HAD-like_sf"/>
</dbReference>
<dbReference type="GO" id="GO:0045332">
    <property type="term" value="P:phospholipid translocation"/>
    <property type="evidence" value="ECO:0007669"/>
    <property type="project" value="TreeGrafter"/>
</dbReference>
<feature type="transmembrane region" description="Helical" evidence="15">
    <location>
        <begin position="281"/>
        <end position="300"/>
    </location>
</feature>
<feature type="transmembrane region" description="Helical" evidence="15">
    <location>
        <begin position="967"/>
        <end position="992"/>
    </location>
</feature>